<dbReference type="EMBL" id="GCKF01061521">
    <property type="protein sequence ID" value="JAG92947.1"/>
    <property type="molecule type" value="Transcribed_RNA"/>
</dbReference>
<accession>A0A0D6QR09</accession>
<dbReference type="SUPFAM" id="SSF50129">
    <property type="entry name" value="GroES-like"/>
    <property type="match status" value="1"/>
</dbReference>
<evidence type="ECO:0000259" key="1">
    <source>
        <dbReference type="SMART" id="SM00829"/>
    </source>
</evidence>
<proteinExistence type="predicted"/>
<dbReference type="SMART" id="SM00829">
    <property type="entry name" value="PKS_ER"/>
    <property type="match status" value="1"/>
</dbReference>
<dbReference type="PANTHER" id="PTHR43482">
    <property type="entry name" value="PROTEIN AST1-RELATED"/>
    <property type="match status" value="1"/>
</dbReference>
<dbReference type="InterPro" id="IPR020843">
    <property type="entry name" value="ER"/>
</dbReference>
<organism evidence="2">
    <name type="scientific">Araucaria cunninghamii</name>
    <name type="common">Hoop pine</name>
    <name type="synonym">Moreton Bay pine</name>
    <dbReference type="NCBI Taxonomy" id="56994"/>
    <lineage>
        <taxon>Eukaryota</taxon>
        <taxon>Viridiplantae</taxon>
        <taxon>Streptophyta</taxon>
        <taxon>Embryophyta</taxon>
        <taxon>Tracheophyta</taxon>
        <taxon>Spermatophyta</taxon>
        <taxon>Pinopsida</taxon>
        <taxon>Pinidae</taxon>
        <taxon>Conifers II</taxon>
        <taxon>Araucariales</taxon>
        <taxon>Araucariaceae</taxon>
        <taxon>Araucaria</taxon>
    </lineage>
</organism>
<dbReference type="Pfam" id="PF08240">
    <property type="entry name" value="ADH_N"/>
    <property type="match status" value="1"/>
</dbReference>
<dbReference type="CDD" id="cd05289">
    <property type="entry name" value="MDR_like_2"/>
    <property type="match status" value="1"/>
</dbReference>
<dbReference type="GO" id="GO:0016491">
    <property type="term" value="F:oxidoreductase activity"/>
    <property type="evidence" value="ECO:0007669"/>
    <property type="project" value="InterPro"/>
</dbReference>
<dbReference type="PANTHER" id="PTHR43482:SF1">
    <property type="entry name" value="PROTEIN AST1-RELATED"/>
    <property type="match status" value="1"/>
</dbReference>
<dbReference type="Gene3D" id="3.90.180.10">
    <property type="entry name" value="Medium-chain alcohol dehydrogenases, catalytic domain"/>
    <property type="match status" value="1"/>
</dbReference>
<evidence type="ECO:0000313" key="2">
    <source>
        <dbReference type="EMBL" id="JAG92947.1"/>
    </source>
</evidence>
<dbReference type="InterPro" id="IPR011032">
    <property type="entry name" value="GroES-like_sf"/>
</dbReference>
<protein>
    <recommendedName>
        <fullName evidence="1">Enoyl reductase (ER) domain-containing protein</fullName>
    </recommendedName>
</protein>
<dbReference type="Gene3D" id="3.40.50.720">
    <property type="entry name" value="NAD(P)-binding Rossmann-like Domain"/>
    <property type="match status" value="1"/>
</dbReference>
<name>A0A0D6QR09_ARACU</name>
<sequence>MRGTVRRASELSIKSLNSIVKNVDSIRLMSTCRAVVLPRFGGPEVLEVRHTMGIPDLGASEVLIRSVAVGINPLDCRMRSGYGRSLFEPLLPLILGRDISGEVAAVGSSVRQLHVGQEVFGALHPTAVRGTYSDYAILLEEELAPKPPSLTHVEASAIPFAALTAWRALKTTARIHQGQRLLVIGGGGAVGLAAIQLSVAAGCTVVTTCGKQSIERVMAAGAEQAVDYTSEDLRAELKGQFHAVLDTIGVPDTETLGIGLLKRGGHYMTLQGEVVSLADKYGLVGGAVAASAALLKKQVQYRQSHGVNYWWVVMRTDSEGLEEIARLARAGKLKIPVAKTFPLVEAAEAHRVRDSKLVRGKVVLEIE</sequence>
<dbReference type="AlphaFoldDB" id="A0A0D6QR09"/>
<feature type="domain" description="Enoyl reductase (ER)" evidence="1">
    <location>
        <begin position="41"/>
        <end position="364"/>
    </location>
</feature>
<dbReference type="SUPFAM" id="SSF51735">
    <property type="entry name" value="NAD(P)-binding Rossmann-fold domains"/>
    <property type="match status" value="1"/>
</dbReference>
<dbReference type="InterPro" id="IPR013154">
    <property type="entry name" value="ADH-like_N"/>
</dbReference>
<reference evidence="2" key="1">
    <citation type="submission" date="2015-03" db="EMBL/GenBank/DDBJ databases">
        <title>A transcriptome of Araucaria cunninghamii, an australian fine timber species.</title>
        <authorList>
            <person name="Jing Yi C.J.Y."/>
            <person name="Yin San L.Y.S."/>
            <person name="Abdul Karim S.S."/>
            <person name="Wan Azmi N.N."/>
            <person name="Hercus R.R."/>
            <person name="Croft L.L."/>
        </authorList>
    </citation>
    <scope>NUCLEOTIDE SEQUENCE</scope>
    <source>
        <strain evidence="2">MI0301</strain>
        <tissue evidence="2">Leaf</tissue>
    </source>
</reference>
<dbReference type="Pfam" id="PF13602">
    <property type="entry name" value="ADH_zinc_N_2"/>
    <property type="match status" value="1"/>
</dbReference>
<dbReference type="InterPro" id="IPR036291">
    <property type="entry name" value="NAD(P)-bd_dom_sf"/>
</dbReference>
<dbReference type="InterPro" id="IPR052585">
    <property type="entry name" value="Lipid_raft_assoc_Zn_ADH"/>
</dbReference>